<dbReference type="InterPro" id="IPR027381">
    <property type="entry name" value="LytR/CpsA/Psr_C"/>
</dbReference>
<gene>
    <name evidence="3" type="ORF">METZ01_LOCUS47906</name>
</gene>
<evidence type="ECO:0000256" key="1">
    <source>
        <dbReference type="SAM" id="MobiDB-lite"/>
    </source>
</evidence>
<name>A0A381RT56_9ZZZZ</name>
<evidence type="ECO:0000313" key="3">
    <source>
        <dbReference type="EMBL" id="SUZ95052.1"/>
    </source>
</evidence>
<sequence length="195" mass="21828">MTKKSRQKPSRFATSKTRKNTTGKHKIKNTLMNSIIGILSLLLIVFIYSFSKKYTQTGVSMNTLEVTFPSFPDQPELAKDLYEQNPVLGIEVEVLNGCGKNGLAGEISAFLRSNQFDVVRSEDADHFGYTQTLLISRNENYEALKLVTSSLGFDIEDKSRVLIQPDETIDADITLIVGKDYSSIEPISDFLSTQF</sequence>
<reference evidence="3" key="1">
    <citation type="submission" date="2018-05" db="EMBL/GenBank/DDBJ databases">
        <authorList>
            <person name="Lanie J.A."/>
            <person name="Ng W.-L."/>
            <person name="Kazmierczak K.M."/>
            <person name="Andrzejewski T.M."/>
            <person name="Davidsen T.M."/>
            <person name="Wayne K.J."/>
            <person name="Tettelin H."/>
            <person name="Glass J.I."/>
            <person name="Rusch D."/>
            <person name="Podicherti R."/>
            <person name="Tsui H.-C.T."/>
            <person name="Winkler M.E."/>
        </authorList>
    </citation>
    <scope>NUCLEOTIDE SEQUENCE</scope>
</reference>
<protein>
    <recommendedName>
        <fullName evidence="2">LytR/CpsA/Psr regulator C-terminal domain-containing protein</fullName>
    </recommendedName>
</protein>
<proteinExistence type="predicted"/>
<dbReference type="AlphaFoldDB" id="A0A381RT56"/>
<dbReference type="Gene3D" id="3.30.70.2390">
    <property type="match status" value="1"/>
</dbReference>
<evidence type="ECO:0000259" key="2">
    <source>
        <dbReference type="Pfam" id="PF13399"/>
    </source>
</evidence>
<feature type="domain" description="LytR/CpsA/Psr regulator C-terminal" evidence="2">
    <location>
        <begin position="90"/>
        <end position="181"/>
    </location>
</feature>
<organism evidence="3">
    <name type="scientific">marine metagenome</name>
    <dbReference type="NCBI Taxonomy" id="408172"/>
    <lineage>
        <taxon>unclassified sequences</taxon>
        <taxon>metagenomes</taxon>
        <taxon>ecological metagenomes</taxon>
    </lineage>
</organism>
<dbReference type="Pfam" id="PF13399">
    <property type="entry name" value="LytR_C"/>
    <property type="match status" value="1"/>
</dbReference>
<dbReference type="EMBL" id="UINC01002289">
    <property type="protein sequence ID" value="SUZ95052.1"/>
    <property type="molecule type" value="Genomic_DNA"/>
</dbReference>
<accession>A0A381RT56</accession>
<feature type="region of interest" description="Disordered" evidence="1">
    <location>
        <begin position="1"/>
        <end position="23"/>
    </location>
</feature>